<proteinExistence type="predicted"/>
<reference evidence="2" key="1">
    <citation type="submission" date="2022-11" db="UniProtKB">
        <authorList>
            <consortium name="WormBaseParasite"/>
        </authorList>
    </citation>
    <scope>IDENTIFICATION</scope>
</reference>
<accession>A0A914UXI8</accession>
<sequence length="166" mass="18101">MEQGLSLPANVAMPPVSATNSAKSRWQTAATSARFALRHHQKTSLRVKTSRPTLSSTSQNPSFSKTFEGYANVVTCYQALVVAFKSFLLPLQAAEASVLVDVLHAPERLFPVGSELREKCEGGGVVAKLIQHCKLLLVHNQEGLCVRVLQTLCRMATSGKQNFHPQ</sequence>
<evidence type="ECO:0000313" key="1">
    <source>
        <dbReference type="Proteomes" id="UP000887566"/>
    </source>
</evidence>
<protein>
    <submittedName>
        <fullName evidence="2">Uncharacterized protein</fullName>
    </submittedName>
</protein>
<dbReference type="PANTHER" id="PTHR45816">
    <property type="entry name" value="MIR DOMAIN-CONTAINING PROTEIN"/>
    <property type="match status" value="1"/>
</dbReference>
<dbReference type="WBParaSite" id="PSAMB.scaffold13226size2372.g35379.t1">
    <property type="protein sequence ID" value="PSAMB.scaffold13226size2372.g35379.t1"/>
    <property type="gene ID" value="PSAMB.scaffold13226size2372.g35379"/>
</dbReference>
<dbReference type="Proteomes" id="UP000887566">
    <property type="component" value="Unplaced"/>
</dbReference>
<dbReference type="GO" id="GO:0006816">
    <property type="term" value="P:calcium ion transport"/>
    <property type="evidence" value="ECO:0007669"/>
    <property type="project" value="InterPro"/>
</dbReference>
<organism evidence="1 2">
    <name type="scientific">Plectus sambesii</name>
    <dbReference type="NCBI Taxonomy" id="2011161"/>
    <lineage>
        <taxon>Eukaryota</taxon>
        <taxon>Metazoa</taxon>
        <taxon>Ecdysozoa</taxon>
        <taxon>Nematoda</taxon>
        <taxon>Chromadorea</taxon>
        <taxon>Plectida</taxon>
        <taxon>Plectina</taxon>
        <taxon>Plectoidea</taxon>
        <taxon>Plectidae</taxon>
        <taxon>Plectus</taxon>
    </lineage>
</organism>
<evidence type="ECO:0000313" key="2">
    <source>
        <dbReference type="WBParaSite" id="PSAMB.scaffold13226size2372.g35379.t1"/>
    </source>
</evidence>
<dbReference type="PANTHER" id="PTHR45816:SF4">
    <property type="entry name" value="RYR_IP3R HOMOLOGY ASSOCIATED DOMAIN-CONTAINING PROTEIN"/>
    <property type="match status" value="1"/>
</dbReference>
<dbReference type="AlphaFoldDB" id="A0A914UXI8"/>
<name>A0A914UXI8_9BILA</name>
<keyword evidence="1" id="KW-1185">Reference proteome</keyword>
<dbReference type="InterPro" id="IPR015925">
    <property type="entry name" value="Ryanodine_IP3_receptor"/>
</dbReference>